<name>A0A2P5BQU2_TREOI</name>
<accession>A0A2P5BQU2</accession>
<proteinExistence type="predicted"/>
<sequence length="108" mass="11957">MSNLSGRLSLVTFEAPASVEVWVMNKYGISGSWTKQFSVDFSRRPLPPSVQTGAHSWPRGLFDSVNLLLHCKSDLCLYGVKSNGVESVCPHKSSIWESTTYVDSLFLS</sequence>
<dbReference type="EMBL" id="JXTC01000477">
    <property type="protein sequence ID" value="PON51179.1"/>
    <property type="molecule type" value="Genomic_DNA"/>
</dbReference>
<keyword evidence="2" id="KW-1185">Reference proteome</keyword>
<organism evidence="1 2">
    <name type="scientific">Trema orientale</name>
    <name type="common">Charcoal tree</name>
    <name type="synonym">Celtis orientalis</name>
    <dbReference type="NCBI Taxonomy" id="63057"/>
    <lineage>
        <taxon>Eukaryota</taxon>
        <taxon>Viridiplantae</taxon>
        <taxon>Streptophyta</taxon>
        <taxon>Embryophyta</taxon>
        <taxon>Tracheophyta</taxon>
        <taxon>Spermatophyta</taxon>
        <taxon>Magnoliopsida</taxon>
        <taxon>eudicotyledons</taxon>
        <taxon>Gunneridae</taxon>
        <taxon>Pentapetalae</taxon>
        <taxon>rosids</taxon>
        <taxon>fabids</taxon>
        <taxon>Rosales</taxon>
        <taxon>Cannabaceae</taxon>
        <taxon>Trema</taxon>
    </lineage>
</organism>
<evidence type="ECO:0008006" key="3">
    <source>
        <dbReference type="Google" id="ProtNLM"/>
    </source>
</evidence>
<dbReference type="InParanoid" id="A0A2P5BQU2"/>
<dbReference type="AlphaFoldDB" id="A0A2P5BQU2"/>
<dbReference type="OrthoDB" id="591557at2759"/>
<protein>
    <recommendedName>
        <fullName evidence="3">F-box associated domain</fullName>
    </recommendedName>
</protein>
<comment type="caution">
    <text evidence="1">The sequence shown here is derived from an EMBL/GenBank/DDBJ whole genome shotgun (WGS) entry which is preliminary data.</text>
</comment>
<reference evidence="2" key="1">
    <citation type="submission" date="2016-06" db="EMBL/GenBank/DDBJ databases">
        <title>Parallel loss of symbiosis genes in relatives of nitrogen-fixing non-legume Parasponia.</title>
        <authorList>
            <person name="Van Velzen R."/>
            <person name="Holmer R."/>
            <person name="Bu F."/>
            <person name="Rutten L."/>
            <person name="Van Zeijl A."/>
            <person name="Liu W."/>
            <person name="Santuari L."/>
            <person name="Cao Q."/>
            <person name="Sharma T."/>
            <person name="Shen D."/>
            <person name="Roswanjaya Y."/>
            <person name="Wardhani T."/>
            <person name="Kalhor M.S."/>
            <person name="Jansen J."/>
            <person name="Van den Hoogen J."/>
            <person name="Gungor B."/>
            <person name="Hartog M."/>
            <person name="Hontelez J."/>
            <person name="Verver J."/>
            <person name="Yang W.-C."/>
            <person name="Schijlen E."/>
            <person name="Repin R."/>
            <person name="Schilthuizen M."/>
            <person name="Schranz E."/>
            <person name="Heidstra R."/>
            <person name="Miyata K."/>
            <person name="Fedorova E."/>
            <person name="Kohlen W."/>
            <person name="Bisseling T."/>
            <person name="Smit S."/>
            <person name="Geurts R."/>
        </authorList>
    </citation>
    <scope>NUCLEOTIDE SEQUENCE [LARGE SCALE GENOMIC DNA]</scope>
    <source>
        <strain evidence="2">cv. RG33-2</strain>
    </source>
</reference>
<evidence type="ECO:0000313" key="2">
    <source>
        <dbReference type="Proteomes" id="UP000237000"/>
    </source>
</evidence>
<dbReference type="Proteomes" id="UP000237000">
    <property type="component" value="Unassembled WGS sequence"/>
</dbReference>
<gene>
    <name evidence="1" type="ORF">TorRG33x02_311930</name>
</gene>
<evidence type="ECO:0000313" key="1">
    <source>
        <dbReference type="EMBL" id="PON51179.1"/>
    </source>
</evidence>